<name>A0A7X6DC64_9BURK</name>
<dbReference type="Proteomes" id="UP000521868">
    <property type="component" value="Unassembled WGS sequence"/>
</dbReference>
<evidence type="ECO:0000313" key="1">
    <source>
        <dbReference type="EMBL" id="NKE64470.1"/>
    </source>
</evidence>
<sequence>MPHVLRLPSLEASIHRLPEFTSVKLSGPATIDDFVHLIGQAGEESCRLGDRRMLVDQLGISATLKFTDHFRIGEEVARHLQHLEKLATVVPPDKITRTSEKVAVRQGLQLRVFTTVTEAIRWLQEP</sequence>
<dbReference type="RefSeq" id="WP_168105556.1">
    <property type="nucleotide sequence ID" value="NZ_VTOX01000001.1"/>
</dbReference>
<gene>
    <name evidence="1" type="ORF">RAMLITH_01435</name>
</gene>
<dbReference type="SUPFAM" id="SSF52091">
    <property type="entry name" value="SpoIIaa-like"/>
    <property type="match status" value="1"/>
</dbReference>
<dbReference type="EMBL" id="VTOX01000001">
    <property type="protein sequence ID" value="NKE64470.1"/>
    <property type="molecule type" value="Genomic_DNA"/>
</dbReference>
<proteinExistence type="predicted"/>
<dbReference type="Pfam" id="PF11964">
    <property type="entry name" value="SpoIIAA-like"/>
    <property type="match status" value="1"/>
</dbReference>
<keyword evidence="2" id="KW-1185">Reference proteome</keyword>
<comment type="caution">
    <text evidence="1">The sequence shown here is derived from an EMBL/GenBank/DDBJ whole genome shotgun (WGS) entry which is preliminary data.</text>
</comment>
<dbReference type="AlphaFoldDB" id="A0A7X6DC64"/>
<evidence type="ECO:0000313" key="2">
    <source>
        <dbReference type="Proteomes" id="UP000521868"/>
    </source>
</evidence>
<dbReference type="InterPro" id="IPR021866">
    <property type="entry name" value="SpoIIAA-like"/>
</dbReference>
<accession>A0A7X6DC64</accession>
<protein>
    <submittedName>
        <fullName evidence="1">STAS/SEC14 domain-containing protein</fullName>
    </submittedName>
</protein>
<dbReference type="InterPro" id="IPR036513">
    <property type="entry name" value="STAS_dom_sf"/>
</dbReference>
<reference evidence="1 2" key="1">
    <citation type="journal article" date="2020" name="Nature">
        <title>Bacterial chemolithoautotrophy via manganese oxidation.</title>
        <authorList>
            <person name="Yu H."/>
            <person name="Leadbetter J.R."/>
        </authorList>
    </citation>
    <scope>NUCLEOTIDE SEQUENCE [LARGE SCALE GENOMIC DNA]</scope>
    <source>
        <strain evidence="1 2">RBP-1</strain>
    </source>
</reference>
<organism evidence="1 2">
    <name type="scientific">Ramlibacter lithotrophicus</name>
    <dbReference type="NCBI Taxonomy" id="2606681"/>
    <lineage>
        <taxon>Bacteria</taxon>
        <taxon>Pseudomonadati</taxon>
        <taxon>Pseudomonadota</taxon>
        <taxon>Betaproteobacteria</taxon>
        <taxon>Burkholderiales</taxon>
        <taxon>Comamonadaceae</taxon>
        <taxon>Ramlibacter</taxon>
    </lineage>
</organism>